<dbReference type="Proteomes" id="UP000613160">
    <property type="component" value="Unassembled WGS sequence"/>
</dbReference>
<accession>A0A917DJL6</accession>
<dbReference type="Pfam" id="PF01527">
    <property type="entry name" value="HTH_Tnp_1"/>
    <property type="match status" value="1"/>
</dbReference>
<organism evidence="1 2">
    <name type="scientific">Aureimonas glaciei</name>
    <dbReference type="NCBI Taxonomy" id="1776957"/>
    <lineage>
        <taxon>Bacteria</taxon>
        <taxon>Pseudomonadati</taxon>
        <taxon>Pseudomonadota</taxon>
        <taxon>Alphaproteobacteria</taxon>
        <taxon>Hyphomicrobiales</taxon>
        <taxon>Aurantimonadaceae</taxon>
        <taxon>Aureimonas</taxon>
    </lineage>
</organism>
<dbReference type="GO" id="GO:0004803">
    <property type="term" value="F:transposase activity"/>
    <property type="evidence" value="ECO:0007669"/>
    <property type="project" value="InterPro"/>
</dbReference>
<dbReference type="GO" id="GO:0006313">
    <property type="term" value="P:DNA transposition"/>
    <property type="evidence" value="ECO:0007669"/>
    <property type="project" value="InterPro"/>
</dbReference>
<reference evidence="1" key="1">
    <citation type="journal article" date="2014" name="Int. J. Syst. Evol. Microbiol.">
        <title>Complete genome sequence of Corynebacterium casei LMG S-19264T (=DSM 44701T), isolated from a smear-ripened cheese.</title>
        <authorList>
            <consortium name="US DOE Joint Genome Institute (JGI-PGF)"/>
            <person name="Walter F."/>
            <person name="Albersmeier A."/>
            <person name="Kalinowski J."/>
            <person name="Ruckert C."/>
        </authorList>
    </citation>
    <scope>NUCLEOTIDE SEQUENCE</scope>
    <source>
        <strain evidence="1">CGMCC 1.15493</strain>
    </source>
</reference>
<dbReference type="InterPro" id="IPR002514">
    <property type="entry name" value="Transposase_8"/>
</dbReference>
<reference evidence="1" key="2">
    <citation type="submission" date="2020-09" db="EMBL/GenBank/DDBJ databases">
        <authorList>
            <person name="Sun Q."/>
            <person name="Zhou Y."/>
        </authorList>
    </citation>
    <scope>NUCLEOTIDE SEQUENCE</scope>
    <source>
        <strain evidence="1">CGMCC 1.15493</strain>
    </source>
</reference>
<gene>
    <name evidence="1" type="ORF">GCM10011335_53010</name>
</gene>
<evidence type="ECO:0000313" key="1">
    <source>
        <dbReference type="EMBL" id="GGD43778.1"/>
    </source>
</evidence>
<dbReference type="SUPFAM" id="SSF46689">
    <property type="entry name" value="Homeodomain-like"/>
    <property type="match status" value="1"/>
</dbReference>
<sequence length="99" mass="11133">MQPGMSVSFVARQAGVSPSQLFAWKRRMLEGGHAAVQADEDVVGTSRVRDLEKRVRDLERLLGRKTMENEILKEALDVVRPKKRTSPLLSWSDPTDGSR</sequence>
<dbReference type="InterPro" id="IPR009057">
    <property type="entry name" value="Homeodomain-like_sf"/>
</dbReference>
<dbReference type="AlphaFoldDB" id="A0A917DJL6"/>
<keyword evidence="2" id="KW-1185">Reference proteome</keyword>
<evidence type="ECO:0008006" key="3">
    <source>
        <dbReference type="Google" id="ProtNLM"/>
    </source>
</evidence>
<comment type="caution">
    <text evidence="1">The sequence shown here is derived from an EMBL/GenBank/DDBJ whole genome shotgun (WGS) entry which is preliminary data.</text>
</comment>
<proteinExistence type="predicted"/>
<dbReference type="GO" id="GO:0003677">
    <property type="term" value="F:DNA binding"/>
    <property type="evidence" value="ECO:0007669"/>
    <property type="project" value="InterPro"/>
</dbReference>
<protein>
    <recommendedName>
        <fullName evidence="3">Transposase</fullName>
    </recommendedName>
</protein>
<dbReference type="EMBL" id="BMJJ01000024">
    <property type="protein sequence ID" value="GGD43778.1"/>
    <property type="molecule type" value="Genomic_DNA"/>
</dbReference>
<evidence type="ECO:0000313" key="2">
    <source>
        <dbReference type="Proteomes" id="UP000613160"/>
    </source>
</evidence>
<name>A0A917DJL6_9HYPH</name>